<dbReference type="PANTHER" id="PTHR43767:SF8">
    <property type="entry name" value="LONG-CHAIN-FATTY-ACID--COA LIGASE"/>
    <property type="match status" value="1"/>
</dbReference>
<evidence type="ECO:0000256" key="4">
    <source>
        <dbReference type="ARBA" id="ARBA00023136"/>
    </source>
</evidence>
<dbReference type="Proteomes" id="UP001205861">
    <property type="component" value="Unassembled WGS sequence"/>
</dbReference>
<feature type="domain" description="AMP-binding enzyme C-terminal" evidence="9">
    <location>
        <begin position="360"/>
        <end position="436"/>
    </location>
</feature>
<reference evidence="10 11" key="1">
    <citation type="submission" date="2022-08" db="EMBL/GenBank/DDBJ databases">
        <title>Reclassification of Massilia species as members of the genera Telluria, Duganella, Pseudoduganella, Mokoshia gen. nov. and Zemynaea gen. nov. using orthogonal and non-orthogonal genome-based approaches.</title>
        <authorList>
            <person name="Bowman J.P."/>
        </authorList>
    </citation>
    <scope>NUCLEOTIDE SEQUENCE [LARGE SCALE GENOMIC DNA]</scope>
    <source>
        <strain evidence="10 11">JCM 31607</strain>
    </source>
</reference>
<keyword evidence="4" id="KW-0472">Membrane</keyword>
<proteinExistence type="predicted"/>
<comment type="subcellular location">
    <subcellularLocation>
        <location evidence="1">Membrane</location>
        <topology evidence="1">Peripheral membrane protein</topology>
    </subcellularLocation>
</comment>
<dbReference type="Pfam" id="PF00501">
    <property type="entry name" value="AMP-binding"/>
    <property type="match status" value="1"/>
</dbReference>
<evidence type="ECO:0000256" key="6">
    <source>
        <dbReference type="ARBA" id="ARBA00039545"/>
    </source>
</evidence>
<evidence type="ECO:0000256" key="1">
    <source>
        <dbReference type="ARBA" id="ARBA00004170"/>
    </source>
</evidence>
<dbReference type="EMBL" id="JANUGV010000001">
    <property type="protein sequence ID" value="MCS0606985.1"/>
    <property type="molecule type" value="Genomic_DNA"/>
</dbReference>
<evidence type="ECO:0000256" key="2">
    <source>
        <dbReference type="ARBA" id="ARBA00005005"/>
    </source>
</evidence>
<accession>A0ABT2BEQ4</accession>
<dbReference type="SUPFAM" id="SSF56801">
    <property type="entry name" value="Acetyl-CoA synthetase-like"/>
    <property type="match status" value="1"/>
</dbReference>
<dbReference type="InterPro" id="IPR042099">
    <property type="entry name" value="ANL_N_sf"/>
</dbReference>
<comment type="pathway">
    <text evidence="2">Lipid metabolism; fatty acid beta-oxidation.</text>
</comment>
<dbReference type="Gene3D" id="3.30.300.30">
    <property type="match status" value="1"/>
</dbReference>
<organism evidence="10 11">
    <name type="scientific">Massilia solisilvae</name>
    <dbReference type="NCBI Taxonomy" id="1811225"/>
    <lineage>
        <taxon>Bacteria</taxon>
        <taxon>Pseudomonadati</taxon>
        <taxon>Pseudomonadota</taxon>
        <taxon>Betaproteobacteria</taxon>
        <taxon>Burkholderiales</taxon>
        <taxon>Oxalobacteraceae</taxon>
        <taxon>Telluria group</taxon>
        <taxon>Massilia</taxon>
    </lineage>
</organism>
<keyword evidence="11" id="KW-1185">Reference proteome</keyword>
<dbReference type="InterPro" id="IPR000873">
    <property type="entry name" value="AMP-dep_synth/lig_dom"/>
</dbReference>
<protein>
    <recommendedName>
        <fullName evidence="6">Long-chain-fatty-acid--CoA ligase</fullName>
        <ecNumber evidence="5">6.2.1.3</ecNumber>
    </recommendedName>
    <alternativeName>
        <fullName evidence="7">Long-chain acyl-CoA synthetase</fullName>
    </alternativeName>
</protein>
<dbReference type="InterPro" id="IPR045851">
    <property type="entry name" value="AMP-bd_C_sf"/>
</dbReference>
<evidence type="ECO:0000256" key="3">
    <source>
        <dbReference type="ARBA" id="ARBA00022598"/>
    </source>
</evidence>
<dbReference type="InterPro" id="IPR025110">
    <property type="entry name" value="AMP-bd_C"/>
</dbReference>
<dbReference type="Pfam" id="PF13193">
    <property type="entry name" value="AMP-binding_C"/>
    <property type="match status" value="1"/>
</dbReference>
<evidence type="ECO:0000313" key="10">
    <source>
        <dbReference type="EMBL" id="MCS0606985.1"/>
    </source>
</evidence>
<evidence type="ECO:0000256" key="5">
    <source>
        <dbReference type="ARBA" id="ARBA00026121"/>
    </source>
</evidence>
<evidence type="ECO:0000256" key="7">
    <source>
        <dbReference type="ARBA" id="ARBA00042773"/>
    </source>
</evidence>
<keyword evidence="3" id="KW-0436">Ligase</keyword>
<dbReference type="InterPro" id="IPR050237">
    <property type="entry name" value="ATP-dep_AMP-bd_enzyme"/>
</dbReference>
<name>A0ABT2BEQ4_9BURK</name>
<dbReference type="RefSeq" id="WP_258854764.1">
    <property type="nucleotide sequence ID" value="NZ_JANUGV010000001.1"/>
</dbReference>
<evidence type="ECO:0000313" key="11">
    <source>
        <dbReference type="Proteomes" id="UP001205861"/>
    </source>
</evidence>
<dbReference type="EC" id="6.2.1.3" evidence="5"/>
<dbReference type="PANTHER" id="PTHR43767">
    <property type="entry name" value="LONG-CHAIN-FATTY-ACID--COA LIGASE"/>
    <property type="match status" value="1"/>
</dbReference>
<feature type="domain" description="AMP-dependent synthetase/ligase" evidence="8">
    <location>
        <begin position="116"/>
        <end position="274"/>
    </location>
</feature>
<dbReference type="Gene3D" id="3.40.50.12780">
    <property type="entry name" value="N-terminal domain of ligase-like"/>
    <property type="match status" value="1"/>
</dbReference>
<evidence type="ECO:0000259" key="8">
    <source>
        <dbReference type="Pfam" id="PF00501"/>
    </source>
</evidence>
<dbReference type="InterPro" id="IPR020845">
    <property type="entry name" value="AMP-binding_CS"/>
</dbReference>
<comment type="caution">
    <text evidence="10">The sequence shown here is derived from an EMBL/GenBank/DDBJ whole genome shotgun (WGS) entry which is preliminary data.</text>
</comment>
<gene>
    <name evidence="10" type="ORF">NX773_02255</name>
</gene>
<dbReference type="PROSITE" id="PS00455">
    <property type="entry name" value="AMP_BINDING"/>
    <property type="match status" value="1"/>
</dbReference>
<sequence length="442" mass="46732">MTVETLESALGQLPPERPCLPGVAGCETVAGLLEAARALRARLAGTAAARVALCGLAPAELVLALVALDGVAQHMLLLPASLDGAARDMLITRAGATHVLEAGLHLAALGAAPLPDAAAAGATRWVLATSGTTGTPKLIEHQLATLARTVRRDLQRGAGYVWGLLYDPSRFAGLQVVLQALFSGSPLVLPEHVEFEAQLAALSRFPVNALSATPTLWRKLLMDGRVTRLPLRQLTLGGETADQAILDALRARFPDARIVHIYASTEAGTGFAVQDGRAGFPAAWLDHPGQGPSMRIDAHGHLLIKPPLLPEGADIQARLTAEGYLDTEDLVRVEGDRVLFLGRASGAINVGGNKVNPEWLESYLRGLEGVQDARVYGKSSSMTGQLVAAEIVAAPGTVAQTLRQHIIQSCRRDLEAWQVPVFLSFVAVIKETAAGKRERIQA</sequence>
<evidence type="ECO:0000259" key="9">
    <source>
        <dbReference type="Pfam" id="PF13193"/>
    </source>
</evidence>